<gene>
    <name evidence="8" type="ORF">O181_075836</name>
</gene>
<keyword evidence="1" id="KW-0808">Transferase</keyword>
<feature type="domain" description="Reverse transcriptase RNase H-like" evidence="7">
    <location>
        <begin position="157"/>
        <end position="234"/>
    </location>
</feature>
<dbReference type="GO" id="GO:0016787">
    <property type="term" value="F:hydrolase activity"/>
    <property type="evidence" value="ECO:0007669"/>
    <property type="project" value="UniProtKB-KW"/>
</dbReference>
<keyword evidence="9" id="KW-1185">Reference proteome</keyword>
<comment type="caution">
    <text evidence="8">The sequence shown here is derived from an EMBL/GenBank/DDBJ whole genome shotgun (WGS) entry which is preliminary data.</text>
</comment>
<evidence type="ECO:0000256" key="1">
    <source>
        <dbReference type="ARBA" id="ARBA00022679"/>
    </source>
</evidence>
<keyword evidence="4" id="KW-0255">Endonuclease</keyword>
<evidence type="ECO:0000256" key="6">
    <source>
        <dbReference type="ARBA" id="ARBA00022918"/>
    </source>
</evidence>
<dbReference type="GO" id="GO:0003964">
    <property type="term" value="F:RNA-directed DNA polymerase activity"/>
    <property type="evidence" value="ECO:0007669"/>
    <property type="project" value="UniProtKB-KW"/>
</dbReference>
<evidence type="ECO:0000313" key="8">
    <source>
        <dbReference type="EMBL" id="MBW0536121.1"/>
    </source>
</evidence>
<evidence type="ECO:0000256" key="5">
    <source>
        <dbReference type="ARBA" id="ARBA00022801"/>
    </source>
</evidence>
<proteinExistence type="predicted"/>
<dbReference type="InterPro" id="IPR043502">
    <property type="entry name" value="DNA/RNA_pol_sf"/>
</dbReference>
<dbReference type="SUPFAM" id="SSF56672">
    <property type="entry name" value="DNA/RNA polymerases"/>
    <property type="match status" value="1"/>
</dbReference>
<keyword evidence="6" id="KW-0695">RNA-directed DNA polymerase</keyword>
<evidence type="ECO:0000259" key="7">
    <source>
        <dbReference type="Pfam" id="PF17917"/>
    </source>
</evidence>
<keyword evidence="3" id="KW-0540">Nuclease</keyword>
<dbReference type="EMBL" id="AVOT02040871">
    <property type="protein sequence ID" value="MBW0536121.1"/>
    <property type="molecule type" value="Genomic_DNA"/>
</dbReference>
<protein>
    <recommendedName>
        <fullName evidence="7">Reverse transcriptase RNase H-like domain-containing protein</fullName>
    </recommendedName>
</protein>
<accession>A0A9Q3FF89</accession>
<keyword evidence="2" id="KW-0548">Nucleotidyltransferase</keyword>
<dbReference type="Pfam" id="PF17917">
    <property type="entry name" value="RT_RNaseH"/>
    <property type="match status" value="1"/>
</dbReference>
<dbReference type="Proteomes" id="UP000765509">
    <property type="component" value="Unassembled WGS sequence"/>
</dbReference>
<evidence type="ECO:0000256" key="2">
    <source>
        <dbReference type="ARBA" id="ARBA00022695"/>
    </source>
</evidence>
<dbReference type="InterPro" id="IPR041373">
    <property type="entry name" value="RT_RNaseH"/>
</dbReference>
<evidence type="ECO:0000256" key="3">
    <source>
        <dbReference type="ARBA" id="ARBA00022722"/>
    </source>
</evidence>
<dbReference type="AlphaFoldDB" id="A0A9Q3FF89"/>
<dbReference type="GO" id="GO:0004519">
    <property type="term" value="F:endonuclease activity"/>
    <property type="evidence" value="ECO:0007669"/>
    <property type="project" value="UniProtKB-KW"/>
</dbReference>
<dbReference type="PANTHER" id="PTHR37984">
    <property type="entry name" value="PROTEIN CBG26694"/>
    <property type="match status" value="1"/>
</dbReference>
<evidence type="ECO:0000256" key="4">
    <source>
        <dbReference type="ARBA" id="ARBA00022759"/>
    </source>
</evidence>
<name>A0A9Q3FF89_9BASI</name>
<sequence length="345" mass="39616">MENCSSKHFILGNDYLIIQITVIKVAPVSLELERFKSGQANEAEISLHLTDNDKNELSALLHDQREAFASDKEPLGEIIGHEVDIILNIERPYPSLLRRHAYPASPKSRESLELHIKELLDLGVIRKVGHNEEVEITTPVIVAWHDGKSRMIINDKNVGGPICFISRQIKPTEARYGASQMEFLFLLWALEKLNYFLEECFFELITDCTSFKSLFNIKTPDRYTLRWQTAIQEYRGNMTIVHKDGNIHKNAEGLSRWPLPNDIDNSAYAPKEASLRIPIEGISVTDLKTTFFEEVRNIHTQDENCSILCQLLTKDCKDNSLLHALDEIWKKSYDEVRFHLLDGII</sequence>
<dbReference type="InterPro" id="IPR050951">
    <property type="entry name" value="Retrovirus_Pol_polyprotein"/>
</dbReference>
<organism evidence="8 9">
    <name type="scientific">Austropuccinia psidii MF-1</name>
    <dbReference type="NCBI Taxonomy" id="1389203"/>
    <lineage>
        <taxon>Eukaryota</taxon>
        <taxon>Fungi</taxon>
        <taxon>Dikarya</taxon>
        <taxon>Basidiomycota</taxon>
        <taxon>Pucciniomycotina</taxon>
        <taxon>Pucciniomycetes</taxon>
        <taxon>Pucciniales</taxon>
        <taxon>Sphaerophragmiaceae</taxon>
        <taxon>Austropuccinia</taxon>
    </lineage>
</organism>
<dbReference type="PANTHER" id="PTHR37984:SF5">
    <property type="entry name" value="PROTEIN NYNRIN-LIKE"/>
    <property type="match status" value="1"/>
</dbReference>
<evidence type="ECO:0000313" key="9">
    <source>
        <dbReference type="Proteomes" id="UP000765509"/>
    </source>
</evidence>
<reference evidence="8" key="1">
    <citation type="submission" date="2021-03" db="EMBL/GenBank/DDBJ databases">
        <title>Draft genome sequence of rust myrtle Austropuccinia psidii MF-1, a brazilian biotype.</title>
        <authorList>
            <person name="Quecine M.C."/>
            <person name="Pachon D.M.R."/>
            <person name="Bonatelli M.L."/>
            <person name="Correr F.H."/>
            <person name="Franceschini L.M."/>
            <person name="Leite T.F."/>
            <person name="Margarido G.R.A."/>
            <person name="Almeida C.A."/>
            <person name="Ferrarezi J.A."/>
            <person name="Labate C.A."/>
        </authorList>
    </citation>
    <scope>NUCLEOTIDE SEQUENCE</scope>
    <source>
        <strain evidence="8">MF-1</strain>
    </source>
</reference>
<keyword evidence="5" id="KW-0378">Hydrolase</keyword>